<dbReference type="AlphaFoldDB" id="A0A392V3Q3"/>
<comment type="caution">
    <text evidence="1">The sequence shown here is derived from an EMBL/GenBank/DDBJ whole genome shotgun (WGS) entry which is preliminary data.</text>
</comment>
<protein>
    <submittedName>
        <fullName evidence="1">Gag-pol polyprotein</fullName>
    </submittedName>
</protein>
<accession>A0A392V3Q3</accession>
<feature type="non-terminal residue" evidence="1">
    <location>
        <position position="32"/>
    </location>
</feature>
<organism evidence="1 2">
    <name type="scientific">Trifolium medium</name>
    <dbReference type="NCBI Taxonomy" id="97028"/>
    <lineage>
        <taxon>Eukaryota</taxon>
        <taxon>Viridiplantae</taxon>
        <taxon>Streptophyta</taxon>
        <taxon>Embryophyta</taxon>
        <taxon>Tracheophyta</taxon>
        <taxon>Spermatophyta</taxon>
        <taxon>Magnoliopsida</taxon>
        <taxon>eudicotyledons</taxon>
        <taxon>Gunneridae</taxon>
        <taxon>Pentapetalae</taxon>
        <taxon>rosids</taxon>
        <taxon>fabids</taxon>
        <taxon>Fabales</taxon>
        <taxon>Fabaceae</taxon>
        <taxon>Papilionoideae</taxon>
        <taxon>50 kb inversion clade</taxon>
        <taxon>NPAAA clade</taxon>
        <taxon>Hologalegina</taxon>
        <taxon>IRL clade</taxon>
        <taxon>Trifolieae</taxon>
        <taxon>Trifolium</taxon>
    </lineage>
</organism>
<dbReference type="Proteomes" id="UP000265520">
    <property type="component" value="Unassembled WGS sequence"/>
</dbReference>
<evidence type="ECO:0000313" key="2">
    <source>
        <dbReference type="Proteomes" id="UP000265520"/>
    </source>
</evidence>
<sequence length="32" mass="3712">MPHPKLQHLTTTRVLELPHMDLMGPMQTESLE</sequence>
<evidence type="ECO:0000313" key="1">
    <source>
        <dbReference type="EMBL" id="MCI82073.1"/>
    </source>
</evidence>
<keyword evidence="2" id="KW-1185">Reference proteome</keyword>
<reference evidence="1 2" key="1">
    <citation type="journal article" date="2018" name="Front. Plant Sci.">
        <title>Red Clover (Trifolium pratense) and Zigzag Clover (T. medium) - A Picture of Genomic Similarities and Differences.</title>
        <authorList>
            <person name="Dluhosova J."/>
            <person name="Istvanek J."/>
            <person name="Nedelnik J."/>
            <person name="Repkova J."/>
        </authorList>
    </citation>
    <scope>NUCLEOTIDE SEQUENCE [LARGE SCALE GENOMIC DNA]</scope>
    <source>
        <strain evidence="2">cv. 10/8</strain>
        <tissue evidence="1">Leaf</tissue>
    </source>
</reference>
<name>A0A392V3Q3_9FABA</name>
<proteinExistence type="predicted"/>
<dbReference type="EMBL" id="LXQA011034283">
    <property type="protein sequence ID" value="MCI82073.1"/>
    <property type="molecule type" value="Genomic_DNA"/>
</dbReference>